<evidence type="ECO:0000313" key="5">
    <source>
        <dbReference type="EMBL" id="GAA5021620.1"/>
    </source>
</evidence>
<proteinExistence type="inferred from homology"/>
<name>A0ABP9J7S8_9MICO</name>
<evidence type="ECO:0000256" key="3">
    <source>
        <dbReference type="ARBA" id="ARBA00023145"/>
    </source>
</evidence>
<keyword evidence="6" id="KW-1185">Reference proteome</keyword>
<comment type="caution">
    <text evidence="5">The sequence shown here is derived from an EMBL/GenBank/DDBJ whole genome shotgun (WGS) entry which is preliminary data.</text>
</comment>
<accession>A0ABP9J7S8</accession>
<sequence length="868" mass="94267">MSRLKRARRILLLLAVLVVMAVVGVGILAIGVVRQSFPQTAGQLEIEGLTSSVSVQRDARGVPTITADNAKDLFRAQGFVSAQDRFFEMDLRRHITAGRLSELVGDAGIEKDKVIRAMGWRRVAEAELPKLAPETRQYLQAYADGVNAYIKTVESPEKMSLEYTVLARRNPNYRVEPWSPVDSLAWLKAMAWDLRGDYNDELARARLSRSNRSVKQIGLLYPQYPADRNAPILSDRDWQPASDSGPRDQAAGPAPSALTAATAVRSGGGRDAVDSTLAALAAVPVTLGRGDDIGSNSWVVSGSRTTTGKPLLANDPHLGLTIPGIWTQVNLQCRQVSAACPFRVSGYTFSGLPGVVIGHNDRIAWGMTNLGPDVTDFYLEQVTGETYLRDGESVPLTSREEVIKVAGGPDVRLTVRSTVHGPILSDVVRGIEEAGDRTVVRGAPQTNRYAVSLAWTALTPGTTADAIFALDKARDWTEFRKAAALFTVPAQNLVYADTAGHIGYQAPGQIPVRRSATPAAPPGFWPSPGWDSQWDWKGFVPFEDLPHSFDPAEGFIVTANQAVTSSSTPFLTSEWDYGFRAQRIRNLLAATPKVSPETMSRIQGDTTNTYAPGLVKRLLAVQVDDFTAQAQRLLKGWTGDQPNDKSRDSAAAAYYNAVWKHLLEFTFDELPPDIAPDGGSRWMVVMEQLLKDPKNDWWDDKTTPGLTEGSGEIVKRALVEARLDLARELGKVPATWRWGRLHQLDLKHQVMGGDGVPGAVQDLFNRGGIELGGGSSIVNANGWNASQPGYGVTTGPSMRMVVDLGNLDASRWVNATGQSGHAYDDHYSDQIDAWAANESFPWPFTATAVGEATEDELTLVPPASSSTS</sequence>
<evidence type="ECO:0000256" key="4">
    <source>
        <dbReference type="SAM" id="MobiDB-lite"/>
    </source>
</evidence>
<evidence type="ECO:0000313" key="6">
    <source>
        <dbReference type="Proteomes" id="UP001500427"/>
    </source>
</evidence>
<dbReference type="Gene3D" id="1.10.439.10">
    <property type="entry name" value="Penicillin Amidohydrolase, domain 1"/>
    <property type="match status" value="1"/>
</dbReference>
<keyword evidence="2" id="KW-0378">Hydrolase</keyword>
<dbReference type="PANTHER" id="PTHR34218">
    <property type="entry name" value="PEPTIDASE S45 PENICILLIN AMIDASE"/>
    <property type="match status" value="1"/>
</dbReference>
<dbReference type="Gene3D" id="1.10.1400.10">
    <property type="match status" value="1"/>
</dbReference>
<dbReference type="InterPro" id="IPR023343">
    <property type="entry name" value="Penicillin_amidase_dom1"/>
</dbReference>
<dbReference type="EMBL" id="BAABIW010000009">
    <property type="protein sequence ID" value="GAA5021620.1"/>
    <property type="molecule type" value="Genomic_DNA"/>
</dbReference>
<protein>
    <submittedName>
        <fullName evidence="5">Penicillin acylase family protein</fullName>
    </submittedName>
</protein>
<dbReference type="RefSeq" id="WP_425583916.1">
    <property type="nucleotide sequence ID" value="NZ_BAABIW010000009.1"/>
</dbReference>
<evidence type="ECO:0000256" key="2">
    <source>
        <dbReference type="ARBA" id="ARBA00022801"/>
    </source>
</evidence>
<gene>
    <name evidence="5" type="ORF">GCM10023258_11150</name>
</gene>
<reference evidence="6" key="1">
    <citation type="journal article" date="2019" name="Int. J. Syst. Evol. Microbiol.">
        <title>The Global Catalogue of Microorganisms (GCM) 10K type strain sequencing project: providing services to taxonomists for standard genome sequencing and annotation.</title>
        <authorList>
            <consortium name="The Broad Institute Genomics Platform"/>
            <consortium name="The Broad Institute Genome Sequencing Center for Infectious Disease"/>
            <person name="Wu L."/>
            <person name="Ma J."/>
        </authorList>
    </citation>
    <scope>NUCLEOTIDE SEQUENCE [LARGE SCALE GENOMIC DNA]</scope>
    <source>
        <strain evidence="6">JCM 17687</strain>
    </source>
</reference>
<dbReference type="InterPro" id="IPR002692">
    <property type="entry name" value="S45"/>
</dbReference>
<evidence type="ECO:0000256" key="1">
    <source>
        <dbReference type="ARBA" id="ARBA00006586"/>
    </source>
</evidence>
<dbReference type="SUPFAM" id="SSF56235">
    <property type="entry name" value="N-terminal nucleophile aminohydrolases (Ntn hydrolases)"/>
    <property type="match status" value="1"/>
</dbReference>
<feature type="region of interest" description="Disordered" evidence="4">
    <location>
        <begin position="230"/>
        <end position="258"/>
    </location>
</feature>
<dbReference type="InterPro" id="IPR043146">
    <property type="entry name" value="Penicillin_amidase_N_B-knob"/>
</dbReference>
<dbReference type="InterPro" id="IPR029055">
    <property type="entry name" value="Ntn_hydrolases_N"/>
</dbReference>
<dbReference type="CDD" id="cd03747">
    <property type="entry name" value="Ntn_PGA_like"/>
    <property type="match status" value="1"/>
</dbReference>
<dbReference type="PANTHER" id="PTHR34218:SF4">
    <property type="entry name" value="ACYL-HOMOSERINE LACTONE ACYLASE QUIP"/>
    <property type="match status" value="1"/>
</dbReference>
<dbReference type="Proteomes" id="UP001500427">
    <property type="component" value="Unassembled WGS sequence"/>
</dbReference>
<dbReference type="PIRSF" id="PIRSF001227">
    <property type="entry name" value="Pen_acylase"/>
    <property type="match status" value="1"/>
</dbReference>
<dbReference type="InterPro" id="IPR043147">
    <property type="entry name" value="Penicillin_amidase_A-knob"/>
</dbReference>
<organism evidence="5 6">
    <name type="scientific">Terrabacter aeriphilus</name>
    <dbReference type="NCBI Taxonomy" id="515662"/>
    <lineage>
        <taxon>Bacteria</taxon>
        <taxon>Bacillati</taxon>
        <taxon>Actinomycetota</taxon>
        <taxon>Actinomycetes</taxon>
        <taxon>Micrococcales</taxon>
        <taxon>Intrasporangiaceae</taxon>
        <taxon>Terrabacter</taxon>
    </lineage>
</organism>
<keyword evidence="3" id="KW-0865">Zymogen</keyword>
<comment type="similarity">
    <text evidence="1">Belongs to the peptidase S45 family.</text>
</comment>
<dbReference type="InterPro" id="IPR014395">
    <property type="entry name" value="Pen/GL7ACA/AHL_acylase"/>
</dbReference>
<dbReference type="Pfam" id="PF01804">
    <property type="entry name" value="Penicil_amidase"/>
    <property type="match status" value="1"/>
</dbReference>
<dbReference type="Gene3D" id="3.60.20.10">
    <property type="entry name" value="Glutamine Phosphoribosylpyrophosphate, subunit 1, domain 1"/>
    <property type="match status" value="1"/>
</dbReference>
<dbReference type="Gene3D" id="2.30.120.10">
    <property type="match status" value="1"/>
</dbReference>